<dbReference type="InterPro" id="IPR038765">
    <property type="entry name" value="Papain-like_cys_pep_sf"/>
</dbReference>
<evidence type="ECO:0000313" key="4">
    <source>
        <dbReference type="EMBL" id="CAJ0946645.1"/>
    </source>
</evidence>
<name>A0ABN9LRP5_9NEOB</name>
<dbReference type="Proteomes" id="UP001176940">
    <property type="component" value="Unassembled WGS sequence"/>
</dbReference>
<sequence length="221" mass="24107">MDNTATSTVSSQGSVSWPLSDSAATWSASGKPSDLCEAPALPLLVTAATTAVPTGCDGGFPYLISGKYIQDYGIVEEFDFPYTGQSSACTLKDNYYRYYSSEYHYVGGFYGGCNEAYMKYELIAGGPIAISFEVYDDFGYYSGGIYHHTGLQDQFNPFQLTNHAVVLVGYGADSNTGEKYWIVKNSWGESWGEKGFFRIRRGTNECAIESIAVSATPIPKL</sequence>
<dbReference type="InterPro" id="IPR025660">
    <property type="entry name" value="Pept_his_AS"/>
</dbReference>
<feature type="domain" description="Peptidase C1A papain C-terminal" evidence="3">
    <location>
        <begin position="2"/>
        <end position="216"/>
    </location>
</feature>
<dbReference type="Gene3D" id="3.90.70.10">
    <property type="entry name" value="Cysteine proteinases"/>
    <property type="match status" value="1"/>
</dbReference>
<evidence type="ECO:0000256" key="1">
    <source>
        <dbReference type="ARBA" id="ARBA00008455"/>
    </source>
</evidence>
<dbReference type="EMBL" id="CAUEEQ010025667">
    <property type="protein sequence ID" value="CAJ0946645.1"/>
    <property type="molecule type" value="Genomic_DNA"/>
</dbReference>
<proteinExistence type="inferred from homology"/>
<dbReference type="InterPro" id="IPR000668">
    <property type="entry name" value="Peptidase_C1A_C"/>
</dbReference>
<dbReference type="PROSITE" id="PS00639">
    <property type="entry name" value="THIOL_PROTEASE_HIS"/>
    <property type="match status" value="1"/>
</dbReference>
<comment type="similarity">
    <text evidence="1">Belongs to the peptidase C1 family.</text>
</comment>
<comment type="caution">
    <text evidence="4">The sequence shown here is derived from an EMBL/GenBank/DDBJ whole genome shotgun (WGS) entry which is preliminary data.</text>
</comment>
<dbReference type="InterPro" id="IPR013128">
    <property type="entry name" value="Peptidase_C1A"/>
</dbReference>
<dbReference type="PANTHER" id="PTHR12411">
    <property type="entry name" value="CYSTEINE PROTEASE FAMILY C1-RELATED"/>
    <property type="match status" value="1"/>
</dbReference>
<evidence type="ECO:0000313" key="5">
    <source>
        <dbReference type="Proteomes" id="UP001176940"/>
    </source>
</evidence>
<evidence type="ECO:0000256" key="2">
    <source>
        <dbReference type="ARBA" id="ARBA00023157"/>
    </source>
</evidence>
<keyword evidence="2" id="KW-1015">Disulfide bond</keyword>
<gene>
    <name evidence="4" type="ORF">RIMI_LOCUS11379327</name>
</gene>
<protein>
    <recommendedName>
        <fullName evidence="3">Peptidase C1A papain C-terminal domain-containing protein</fullName>
    </recommendedName>
</protein>
<accession>A0ABN9LRP5</accession>
<dbReference type="InterPro" id="IPR025661">
    <property type="entry name" value="Pept_asp_AS"/>
</dbReference>
<dbReference type="SMART" id="SM00645">
    <property type="entry name" value="Pept_C1"/>
    <property type="match status" value="1"/>
</dbReference>
<organism evidence="4 5">
    <name type="scientific">Ranitomeya imitator</name>
    <name type="common">mimic poison frog</name>
    <dbReference type="NCBI Taxonomy" id="111125"/>
    <lineage>
        <taxon>Eukaryota</taxon>
        <taxon>Metazoa</taxon>
        <taxon>Chordata</taxon>
        <taxon>Craniata</taxon>
        <taxon>Vertebrata</taxon>
        <taxon>Euteleostomi</taxon>
        <taxon>Amphibia</taxon>
        <taxon>Batrachia</taxon>
        <taxon>Anura</taxon>
        <taxon>Neobatrachia</taxon>
        <taxon>Hyloidea</taxon>
        <taxon>Dendrobatidae</taxon>
        <taxon>Dendrobatinae</taxon>
        <taxon>Ranitomeya</taxon>
    </lineage>
</organism>
<dbReference type="PROSITE" id="PS00640">
    <property type="entry name" value="THIOL_PROTEASE_ASN"/>
    <property type="match status" value="1"/>
</dbReference>
<dbReference type="SUPFAM" id="SSF54001">
    <property type="entry name" value="Cysteine proteinases"/>
    <property type="match status" value="1"/>
</dbReference>
<reference evidence="4" key="1">
    <citation type="submission" date="2023-07" db="EMBL/GenBank/DDBJ databases">
        <authorList>
            <person name="Stuckert A."/>
        </authorList>
    </citation>
    <scope>NUCLEOTIDE SEQUENCE</scope>
</reference>
<dbReference type="Pfam" id="PF00112">
    <property type="entry name" value="Peptidase_C1"/>
    <property type="match status" value="1"/>
</dbReference>
<evidence type="ECO:0000259" key="3">
    <source>
        <dbReference type="SMART" id="SM00645"/>
    </source>
</evidence>
<keyword evidence="5" id="KW-1185">Reference proteome</keyword>